<protein>
    <recommendedName>
        <fullName evidence="4">Cyclin-like domain-containing protein</fullName>
    </recommendedName>
</protein>
<feature type="compositionally biased region" description="Basic and acidic residues" evidence="3">
    <location>
        <begin position="352"/>
        <end position="364"/>
    </location>
</feature>
<comment type="similarity">
    <text evidence="2">Belongs to the cyclin family.</text>
</comment>
<keyword evidence="6" id="KW-1185">Reference proteome</keyword>
<dbReference type="EMBL" id="JASBNA010000002">
    <property type="protein sequence ID" value="KAK7694532.1"/>
    <property type="molecule type" value="Genomic_DNA"/>
</dbReference>
<dbReference type="Gene3D" id="1.10.472.10">
    <property type="entry name" value="Cyclin-like"/>
    <property type="match status" value="1"/>
</dbReference>
<evidence type="ECO:0000256" key="3">
    <source>
        <dbReference type="SAM" id="MobiDB-lite"/>
    </source>
</evidence>
<feature type="region of interest" description="Disordered" evidence="3">
    <location>
        <begin position="346"/>
        <end position="400"/>
    </location>
</feature>
<proteinExistence type="inferred from homology"/>
<feature type="compositionally biased region" description="Acidic residues" evidence="3">
    <location>
        <begin position="391"/>
        <end position="400"/>
    </location>
</feature>
<dbReference type="AlphaFoldDB" id="A0AAW0GRK1"/>
<dbReference type="CDD" id="cd20524">
    <property type="entry name" value="CYCLIN_CCNH_rpt1"/>
    <property type="match status" value="1"/>
</dbReference>
<dbReference type="InterPro" id="IPR013763">
    <property type="entry name" value="Cyclin-like_dom"/>
</dbReference>
<keyword evidence="1 2" id="KW-0195">Cyclin</keyword>
<gene>
    <name evidence="5" type="ORF">QCA50_001718</name>
</gene>
<dbReference type="InterPro" id="IPR036915">
    <property type="entry name" value="Cyclin-like_sf"/>
</dbReference>
<dbReference type="Proteomes" id="UP001385951">
    <property type="component" value="Unassembled WGS sequence"/>
</dbReference>
<dbReference type="CDD" id="cd20525">
    <property type="entry name" value="CYCLIN_CCNH_rpt2"/>
    <property type="match status" value="1"/>
</dbReference>
<dbReference type="SUPFAM" id="SSF47954">
    <property type="entry name" value="Cyclin-like"/>
    <property type="match status" value="2"/>
</dbReference>
<evidence type="ECO:0000256" key="1">
    <source>
        <dbReference type="ARBA" id="ARBA00023127"/>
    </source>
</evidence>
<dbReference type="Pfam" id="PF00134">
    <property type="entry name" value="Cyclin_N"/>
    <property type="match status" value="1"/>
</dbReference>
<dbReference type="InterPro" id="IPR006671">
    <property type="entry name" value="Cyclin_N"/>
</dbReference>
<dbReference type="GO" id="GO:0016538">
    <property type="term" value="F:cyclin-dependent protein serine/threonine kinase regulator activity"/>
    <property type="evidence" value="ECO:0007669"/>
    <property type="project" value="InterPro"/>
</dbReference>
<feature type="domain" description="Cyclin-like" evidence="4">
    <location>
        <begin position="119"/>
        <end position="201"/>
    </location>
</feature>
<name>A0AAW0GRK1_9APHY</name>
<evidence type="ECO:0000313" key="5">
    <source>
        <dbReference type="EMBL" id="KAK7694532.1"/>
    </source>
</evidence>
<reference evidence="5 6" key="1">
    <citation type="submission" date="2022-09" db="EMBL/GenBank/DDBJ databases">
        <authorList>
            <person name="Palmer J.M."/>
        </authorList>
    </citation>
    <scope>NUCLEOTIDE SEQUENCE [LARGE SCALE GENOMIC DNA]</scope>
    <source>
        <strain evidence="5 6">DSM 7382</strain>
    </source>
</reference>
<evidence type="ECO:0000313" key="6">
    <source>
        <dbReference type="Proteomes" id="UP001385951"/>
    </source>
</evidence>
<organism evidence="5 6">
    <name type="scientific">Cerrena zonata</name>
    <dbReference type="NCBI Taxonomy" id="2478898"/>
    <lineage>
        <taxon>Eukaryota</taxon>
        <taxon>Fungi</taxon>
        <taxon>Dikarya</taxon>
        <taxon>Basidiomycota</taxon>
        <taxon>Agaricomycotina</taxon>
        <taxon>Agaricomycetes</taxon>
        <taxon>Polyporales</taxon>
        <taxon>Cerrenaceae</taxon>
        <taxon>Cerrena</taxon>
    </lineage>
</organism>
<accession>A0AAW0GRK1</accession>
<dbReference type="SMART" id="SM00385">
    <property type="entry name" value="CYCLIN"/>
    <property type="match status" value="1"/>
</dbReference>
<dbReference type="Pfam" id="PF16899">
    <property type="entry name" value="Cyclin_C_2"/>
    <property type="match status" value="1"/>
</dbReference>
<dbReference type="InterPro" id="IPR043198">
    <property type="entry name" value="Cyclin/Ssn8"/>
</dbReference>
<comment type="caution">
    <text evidence="5">The sequence shown here is derived from an EMBL/GenBank/DDBJ whole genome shotgun (WGS) entry which is preliminary data.</text>
</comment>
<dbReference type="GO" id="GO:0006357">
    <property type="term" value="P:regulation of transcription by RNA polymerase II"/>
    <property type="evidence" value="ECO:0007669"/>
    <property type="project" value="InterPro"/>
</dbReference>
<sequence>MPGPGRIVYTQDGDLGDNKRLATLSLFLIVHQALNPMAAEQTPSVASTASARSPLYEASTQYRHWRFSPEQLAHTRTTLNEAAVKVIRDAFEADSPGTSADVSFLDADEELLLVKLYASKVSQFCGHFRFPEEVEATAVTYLKRFYLKNTVMDWHPKNVMLTTLFLATKTTNHPIALEHFAAHIPRTSPSDVVDIEFLVAQSLGFDFAVWHTHRALWGLWLDLQALPDIDLNELRKAYDIALAHVRASRLTDAELIYAPSQIALACMSLASPGLASAWARAKCSSPGSTPGSPSDSSSPTPDTAMLQLLEPIKNMILTQGSPPEVEAVREVDRRLKLCKNPEKIVGSNAYNKKREEQERKAAEKRTRKAAQIRKAMADGDPFGSELGDQMLVDDDDDDDD</sequence>
<dbReference type="InterPro" id="IPR031658">
    <property type="entry name" value="Cyclin_C_2"/>
</dbReference>
<evidence type="ECO:0000259" key="4">
    <source>
        <dbReference type="SMART" id="SM00385"/>
    </source>
</evidence>
<evidence type="ECO:0000256" key="2">
    <source>
        <dbReference type="RuleBase" id="RU000383"/>
    </source>
</evidence>
<feature type="compositionally biased region" description="Low complexity" evidence="3">
    <location>
        <begin position="284"/>
        <end position="303"/>
    </location>
</feature>
<feature type="region of interest" description="Disordered" evidence="3">
    <location>
        <begin position="281"/>
        <end position="303"/>
    </location>
</feature>
<dbReference type="PANTHER" id="PTHR10026">
    <property type="entry name" value="CYCLIN"/>
    <property type="match status" value="1"/>
</dbReference>